<organism evidence="2 3">
    <name type="scientific">Lachnellula suecica</name>
    <dbReference type="NCBI Taxonomy" id="602035"/>
    <lineage>
        <taxon>Eukaryota</taxon>
        <taxon>Fungi</taxon>
        <taxon>Dikarya</taxon>
        <taxon>Ascomycota</taxon>
        <taxon>Pezizomycotina</taxon>
        <taxon>Leotiomycetes</taxon>
        <taxon>Helotiales</taxon>
        <taxon>Lachnaceae</taxon>
        <taxon>Lachnellula</taxon>
    </lineage>
</organism>
<gene>
    <name evidence="2" type="ORF">LSUE1_G004427</name>
</gene>
<protein>
    <recommendedName>
        <fullName evidence="1">2EXR domain-containing protein</fullName>
    </recommendedName>
</protein>
<evidence type="ECO:0000313" key="2">
    <source>
        <dbReference type="EMBL" id="TVY80465.1"/>
    </source>
</evidence>
<name>A0A8T9C468_9HELO</name>
<keyword evidence="3" id="KW-1185">Reference proteome</keyword>
<dbReference type="Pfam" id="PF20150">
    <property type="entry name" value="2EXR"/>
    <property type="match status" value="1"/>
</dbReference>
<dbReference type="PANTHER" id="PTHR35910">
    <property type="entry name" value="2EXR DOMAIN-CONTAINING PROTEIN"/>
    <property type="match status" value="1"/>
</dbReference>
<evidence type="ECO:0000259" key="1">
    <source>
        <dbReference type="Pfam" id="PF20150"/>
    </source>
</evidence>
<evidence type="ECO:0000313" key="3">
    <source>
        <dbReference type="Proteomes" id="UP000469558"/>
    </source>
</evidence>
<accession>A0A8T9C468</accession>
<reference evidence="2 3" key="1">
    <citation type="submission" date="2018-05" db="EMBL/GenBank/DDBJ databases">
        <title>Genome sequencing and assembly of the regulated plant pathogen Lachnellula willkommii and related sister species for the development of diagnostic species identification markers.</title>
        <authorList>
            <person name="Giroux E."/>
            <person name="Bilodeau G."/>
        </authorList>
    </citation>
    <scope>NUCLEOTIDE SEQUENCE [LARGE SCALE GENOMIC DNA]</scope>
    <source>
        <strain evidence="2 3">CBS 268.59</strain>
    </source>
</reference>
<sequence>MHLIERFTLFPNLPTELREKIWLHTVDGRCHVLPRLPITELSVCHEARNALLKVYRPKDDTSFSVGSQPGQRWVEIQGMGKSSPRSPYANYDTDVLYLHQRILRGVQNGEPLDIYLVQEAIGNISHVLITPTAWADRRTGPMRLVGAPPPPLKPNTKLVLTQFGALKTLSIAVEPSMRFDIAPLDEDRIGALRDVRERLRRFGQPDDEVLRDAKVALRASFAEEKILVIVNESTNFEHPYFKFDDAKQWIHRKAEELPDWSAPEVQCATIISDPE</sequence>
<dbReference type="PANTHER" id="PTHR35910:SF6">
    <property type="entry name" value="2EXR DOMAIN-CONTAINING PROTEIN"/>
    <property type="match status" value="1"/>
</dbReference>
<proteinExistence type="predicted"/>
<dbReference type="InterPro" id="IPR045518">
    <property type="entry name" value="2EXR"/>
</dbReference>
<dbReference type="Proteomes" id="UP000469558">
    <property type="component" value="Unassembled WGS sequence"/>
</dbReference>
<dbReference type="EMBL" id="QGMK01000678">
    <property type="protein sequence ID" value="TVY80465.1"/>
    <property type="molecule type" value="Genomic_DNA"/>
</dbReference>
<dbReference type="AlphaFoldDB" id="A0A8T9C468"/>
<feature type="domain" description="2EXR" evidence="1">
    <location>
        <begin position="7"/>
        <end position="96"/>
    </location>
</feature>
<dbReference type="OrthoDB" id="3551746at2759"/>
<comment type="caution">
    <text evidence="2">The sequence shown here is derived from an EMBL/GenBank/DDBJ whole genome shotgun (WGS) entry which is preliminary data.</text>
</comment>